<dbReference type="RefSeq" id="WP_250583536.1">
    <property type="nucleotide sequence ID" value="NZ_JAKRVX010000002.1"/>
</dbReference>
<protein>
    <submittedName>
        <fullName evidence="2">M24 family metallopeptidase</fullName>
    </submittedName>
</protein>
<evidence type="ECO:0000313" key="3">
    <source>
        <dbReference type="Proteomes" id="UP001203207"/>
    </source>
</evidence>
<dbReference type="Gene3D" id="3.90.230.10">
    <property type="entry name" value="Creatinase/methionine aminopeptidase superfamily"/>
    <property type="match status" value="1"/>
</dbReference>
<organism evidence="2 3">
    <name type="scientific">Natronocalculus amylovorans</name>
    <dbReference type="NCBI Taxonomy" id="2917812"/>
    <lineage>
        <taxon>Archaea</taxon>
        <taxon>Methanobacteriati</taxon>
        <taxon>Methanobacteriota</taxon>
        <taxon>Stenosarchaea group</taxon>
        <taxon>Halobacteria</taxon>
        <taxon>Halobacteriales</taxon>
        <taxon>Haloferacaceae</taxon>
        <taxon>Natronocalculus</taxon>
    </lineage>
</organism>
<dbReference type="InterPro" id="IPR029149">
    <property type="entry name" value="Creatin/AminoP/Spt16_N"/>
</dbReference>
<evidence type="ECO:0000313" key="2">
    <source>
        <dbReference type="EMBL" id="MCL9816686.1"/>
    </source>
</evidence>
<proteinExistence type="predicted"/>
<dbReference type="PANTHER" id="PTHR46112:SF2">
    <property type="entry name" value="XAA-PRO AMINOPEPTIDASE P-RELATED"/>
    <property type="match status" value="1"/>
</dbReference>
<dbReference type="InterPro" id="IPR050659">
    <property type="entry name" value="Peptidase_M24B"/>
</dbReference>
<dbReference type="PANTHER" id="PTHR46112">
    <property type="entry name" value="AMINOPEPTIDASE"/>
    <property type="match status" value="1"/>
</dbReference>
<sequence>MSAEHESIELSDRLQTRRKRLETLLSETDHNAVWFARPNGFAWLTGGSNVVDRDSDLGIAAAGYTVDDGFVVLTDNIETQRLQDEELPAAFSVTSRKWYSQSLTEELIDRSPTPAYADIPLDNAGFTQLNAAALRQPLTESDREAYEKLGMAAARAVETITKELRPGDTEHEVAAGLQISLSAQGINAPVVLVGGAERAQTYRHYTPTMDTLGDYALISVTAERGGLYASLTRTVAFDAPEWLFDRHDAATTVEVSALGATQRVAQENGTAAEVFGVIQDAYDVVGYPDEWKHHHQGGAAGYSGREWIATPSLTEQVYTPMAYAWNPTVQGAKSEGTVLVTNDEIRPLTQTDGWPTVDAASIDGETIVSRPAIYEREL</sequence>
<dbReference type="Proteomes" id="UP001203207">
    <property type="component" value="Unassembled WGS sequence"/>
</dbReference>
<dbReference type="EMBL" id="JAKRVX010000002">
    <property type="protein sequence ID" value="MCL9816686.1"/>
    <property type="molecule type" value="Genomic_DNA"/>
</dbReference>
<evidence type="ECO:0000259" key="1">
    <source>
        <dbReference type="Pfam" id="PF00557"/>
    </source>
</evidence>
<accession>A0AAE3K855</accession>
<dbReference type="AlphaFoldDB" id="A0AAE3K855"/>
<dbReference type="Pfam" id="PF00557">
    <property type="entry name" value="Peptidase_M24"/>
    <property type="match status" value="1"/>
</dbReference>
<dbReference type="InterPro" id="IPR036005">
    <property type="entry name" value="Creatinase/aminopeptidase-like"/>
</dbReference>
<name>A0AAE3K855_9EURY</name>
<comment type="caution">
    <text evidence="2">The sequence shown here is derived from an EMBL/GenBank/DDBJ whole genome shotgun (WGS) entry which is preliminary data.</text>
</comment>
<keyword evidence="3" id="KW-1185">Reference proteome</keyword>
<reference evidence="2" key="1">
    <citation type="journal article" date="2022" name="Syst. Appl. Microbiol.">
        <title>Natronocalculus amylovorans gen. nov., sp. nov., and Natranaeroarchaeum aerophilus sp. nov., dominant culturable amylolytic natronoarchaea from hypersaline soda lakes in southwestern Siberia.</title>
        <authorList>
            <person name="Sorokin D.Y."/>
            <person name="Elcheninov A.G."/>
            <person name="Khizhniak T.V."/>
            <person name="Koenen M."/>
            <person name="Bale N.J."/>
            <person name="Damste J.S.S."/>
            <person name="Kublanov I.V."/>
        </authorList>
    </citation>
    <scope>NUCLEOTIDE SEQUENCE</scope>
    <source>
        <strain evidence="2">AArc-St2</strain>
    </source>
</reference>
<dbReference type="InterPro" id="IPR000994">
    <property type="entry name" value="Pept_M24"/>
</dbReference>
<dbReference type="CDD" id="cd01066">
    <property type="entry name" value="APP_MetAP"/>
    <property type="match status" value="1"/>
</dbReference>
<dbReference type="SUPFAM" id="SSF55920">
    <property type="entry name" value="Creatinase/aminopeptidase"/>
    <property type="match status" value="1"/>
</dbReference>
<feature type="domain" description="Peptidase M24" evidence="1">
    <location>
        <begin position="146"/>
        <end position="305"/>
    </location>
</feature>
<reference evidence="2" key="2">
    <citation type="submission" date="2022-02" db="EMBL/GenBank/DDBJ databases">
        <authorList>
            <person name="Elcheninov A.G."/>
            <person name="Sorokin D.Y."/>
            <person name="Kublanov I.V."/>
        </authorList>
    </citation>
    <scope>NUCLEOTIDE SEQUENCE</scope>
    <source>
        <strain evidence="2">AArc-St2</strain>
    </source>
</reference>
<gene>
    <name evidence="2" type="ORF">AArcSt2_06985</name>
</gene>
<dbReference type="SUPFAM" id="SSF53092">
    <property type="entry name" value="Creatinase/prolidase N-terminal domain"/>
    <property type="match status" value="1"/>
</dbReference>